<reference evidence="3 4" key="1">
    <citation type="submission" date="2020-08" db="EMBL/GenBank/DDBJ databases">
        <title>Whole genome shotgun sequence of Actinoplanes ianthinogenes NBRC 13996.</title>
        <authorList>
            <person name="Komaki H."/>
            <person name="Tamura T."/>
        </authorList>
    </citation>
    <scope>NUCLEOTIDE SEQUENCE [LARGE SCALE GENOMIC DNA]</scope>
    <source>
        <strain evidence="3 4">NBRC 13996</strain>
    </source>
</reference>
<dbReference type="NCBIfam" id="TIGR03083">
    <property type="entry name" value="maleylpyruvate isomerase family mycothiol-dependent enzyme"/>
    <property type="match status" value="1"/>
</dbReference>
<keyword evidence="4" id="KW-1185">Reference proteome</keyword>
<dbReference type="EMBL" id="AP023356">
    <property type="protein sequence ID" value="BCJ39590.1"/>
    <property type="molecule type" value="Genomic_DNA"/>
</dbReference>
<accession>A0ABM7LJZ4</accession>
<evidence type="ECO:0008006" key="5">
    <source>
        <dbReference type="Google" id="ProtNLM"/>
    </source>
</evidence>
<feature type="domain" description="MDMPI C-terminal" evidence="1">
    <location>
        <begin position="135"/>
        <end position="209"/>
    </location>
</feature>
<dbReference type="Pfam" id="PF07398">
    <property type="entry name" value="MDMPI_C"/>
    <property type="match status" value="1"/>
</dbReference>
<evidence type="ECO:0000313" key="3">
    <source>
        <dbReference type="EMBL" id="BCJ39590.1"/>
    </source>
</evidence>
<dbReference type="RefSeq" id="WP_189336923.1">
    <property type="nucleotide sequence ID" value="NZ_AP023356.1"/>
</dbReference>
<evidence type="ECO:0000259" key="1">
    <source>
        <dbReference type="Pfam" id="PF07398"/>
    </source>
</evidence>
<dbReference type="Proteomes" id="UP000676967">
    <property type="component" value="Chromosome"/>
</dbReference>
<evidence type="ECO:0000313" key="4">
    <source>
        <dbReference type="Proteomes" id="UP000676967"/>
    </source>
</evidence>
<evidence type="ECO:0000259" key="2">
    <source>
        <dbReference type="Pfam" id="PF11716"/>
    </source>
</evidence>
<gene>
    <name evidence="3" type="ORF">Aiant_02470</name>
</gene>
<organism evidence="3 4">
    <name type="scientific">Actinoplanes ianthinogenes</name>
    <dbReference type="NCBI Taxonomy" id="122358"/>
    <lineage>
        <taxon>Bacteria</taxon>
        <taxon>Bacillati</taxon>
        <taxon>Actinomycetota</taxon>
        <taxon>Actinomycetes</taxon>
        <taxon>Micromonosporales</taxon>
        <taxon>Micromonosporaceae</taxon>
        <taxon>Actinoplanes</taxon>
    </lineage>
</organism>
<protein>
    <recommendedName>
        <fullName evidence="5">Mycothiol-dependent maleylpyruvate isomerase metal-binding domain-containing protein</fullName>
    </recommendedName>
</protein>
<proteinExistence type="predicted"/>
<feature type="domain" description="Mycothiol-dependent maleylpyruvate isomerase metal-binding" evidence="2">
    <location>
        <begin position="6"/>
        <end position="118"/>
    </location>
</feature>
<dbReference type="InterPro" id="IPR017517">
    <property type="entry name" value="Maleyloyr_isom"/>
</dbReference>
<dbReference type="PANTHER" id="PTHR40758">
    <property type="entry name" value="CONSERVED PROTEIN"/>
    <property type="match status" value="1"/>
</dbReference>
<dbReference type="InterPro" id="IPR010872">
    <property type="entry name" value="MDMPI_C-term_domain"/>
</dbReference>
<dbReference type="InterPro" id="IPR034660">
    <property type="entry name" value="DinB/YfiT-like"/>
</dbReference>
<dbReference type="InterPro" id="IPR024344">
    <property type="entry name" value="MDMPI_metal-binding"/>
</dbReference>
<sequence length="220" mass="24051">MDHLTLLRDELAAFQECLSGDLTAPVEHCGDWTLRDLAEHVGQGNLWVVAAVREKHGRLDPPPAPDDIAAYVAETSRTLVETLSVDPGTEAWTFWPPHTVAFWRRRRWLETLVHRWDAEHALGIPSRLDPVLCGDGVAEVFDTFAPRQVKKGRMAAPAAAVRFTATDLGQSWTFGPGEPVASLSGPAPDLMLALWNRKPWSELDGDASAARAALPGPLVP</sequence>
<dbReference type="PANTHER" id="PTHR40758:SF1">
    <property type="entry name" value="CONSERVED PROTEIN"/>
    <property type="match status" value="1"/>
</dbReference>
<dbReference type="SUPFAM" id="SSF109854">
    <property type="entry name" value="DinB/YfiT-like putative metalloenzymes"/>
    <property type="match status" value="1"/>
</dbReference>
<name>A0ABM7LJZ4_9ACTN</name>
<dbReference type="Pfam" id="PF11716">
    <property type="entry name" value="MDMPI_N"/>
    <property type="match status" value="1"/>
</dbReference>